<evidence type="ECO:0000313" key="8">
    <source>
        <dbReference type="EMBL" id="KAF9874616.1"/>
    </source>
</evidence>
<keyword evidence="3" id="KW-0805">Transcription regulation</keyword>
<dbReference type="SUPFAM" id="SSF57701">
    <property type="entry name" value="Zn2/Cys6 DNA-binding domain"/>
    <property type="match status" value="1"/>
</dbReference>
<evidence type="ECO:0000256" key="1">
    <source>
        <dbReference type="ARBA" id="ARBA00022723"/>
    </source>
</evidence>
<dbReference type="InterPro" id="IPR001138">
    <property type="entry name" value="Zn2Cys6_DnaBD"/>
</dbReference>
<evidence type="ECO:0000259" key="7">
    <source>
        <dbReference type="PROSITE" id="PS50048"/>
    </source>
</evidence>
<sequence>MARLSKQKACTACTESKRRCDKTLPSCTRCDDRDIDCHYPPTKRRRHRLHETAGTQDPSAAAPTSAAVDLFSLDADPLLPVGLCNAPWIDFSTLPPDLPTNLASYVPSTSTSPEDAYRSQNITNPPISSQNKTIIDSLAQSKWFLAPSTWHIDRRPNPQRDTYPTSVLTNFTRGLQTWVKRWVLHGHNPFIHRSMYAEGNHFPSAIQDALTSASLYHHKTPDNEAFVHRILDERVAALMASQPVADETTLCVPLLETRDHLARVQALFVYTIIRLFDGSVTQRTAAEAHLPTLSLWCRQLWDSAVLDANTLSADLIPGSKYCTPSSSGPQGTSGQDTYDSDLAVWNLWVLSESVRRTWLLATCTIGVYATLKGNWSECPGGALFTTRAGLWDAPSAPRWAAMCRELASSGGEEDVYARLRPDEWDAGSCGKTFFVPSFRSDGLFCNAAAAEVDECARHLFTVIWGLDRVESWALRTASAGEVCLTY</sequence>
<accession>A0A9P6I436</accession>
<dbReference type="AlphaFoldDB" id="A0A9P6I436"/>
<feature type="domain" description="Zn(2)-C6 fungal-type" evidence="7">
    <location>
        <begin position="9"/>
        <end position="39"/>
    </location>
</feature>
<dbReference type="SMART" id="SM00066">
    <property type="entry name" value="GAL4"/>
    <property type="match status" value="1"/>
</dbReference>
<name>A0A9P6I436_9PEZI</name>
<evidence type="ECO:0000256" key="4">
    <source>
        <dbReference type="ARBA" id="ARBA00023163"/>
    </source>
</evidence>
<keyword evidence="5" id="KW-0539">Nucleus</keyword>
<keyword evidence="4" id="KW-0804">Transcription</keyword>
<evidence type="ECO:0000256" key="5">
    <source>
        <dbReference type="ARBA" id="ARBA00023242"/>
    </source>
</evidence>
<keyword evidence="9" id="KW-1185">Reference proteome</keyword>
<dbReference type="PROSITE" id="PS00463">
    <property type="entry name" value="ZN2_CY6_FUNGAL_1"/>
    <property type="match status" value="1"/>
</dbReference>
<protein>
    <recommendedName>
        <fullName evidence="7">Zn(2)-C6 fungal-type domain-containing protein</fullName>
    </recommendedName>
</protein>
<organism evidence="8 9">
    <name type="scientific">Colletotrichum karsti</name>
    <dbReference type="NCBI Taxonomy" id="1095194"/>
    <lineage>
        <taxon>Eukaryota</taxon>
        <taxon>Fungi</taxon>
        <taxon>Dikarya</taxon>
        <taxon>Ascomycota</taxon>
        <taxon>Pezizomycotina</taxon>
        <taxon>Sordariomycetes</taxon>
        <taxon>Hypocreomycetidae</taxon>
        <taxon>Glomerellales</taxon>
        <taxon>Glomerellaceae</taxon>
        <taxon>Colletotrichum</taxon>
        <taxon>Colletotrichum boninense species complex</taxon>
    </lineage>
</organism>
<comment type="caution">
    <text evidence="8">The sequence shown here is derived from an EMBL/GenBank/DDBJ whole genome shotgun (WGS) entry which is preliminary data.</text>
</comment>
<dbReference type="EMBL" id="JAATWM020000025">
    <property type="protein sequence ID" value="KAF9874616.1"/>
    <property type="molecule type" value="Genomic_DNA"/>
</dbReference>
<keyword evidence="2" id="KW-0862">Zinc</keyword>
<evidence type="ECO:0000256" key="2">
    <source>
        <dbReference type="ARBA" id="ARBA00022833"/>
    </source>
</evidence>
<evidence type="ECO:0000313" key="9">
    <source>
        <dbReference type="Proteomes" id="UP000781932"/>
    </source>
</evidence>
<dbReference type="PROSITE" id="PS50048">
    <property type="entry name" value="ZN2_CY6_FUNGAL_2"/>
    <property type="match status" value="1"/>
</dbReference>
<keyword evidence="1" id="KW-0479">Metal-binding</keyword>
<dbReference type="Proteomes" id="UP000781932">
    <property type="component" value="Unassembled WGS sequence"/>
</dbReference>
<dbReference type="GO" id="GO:0000981">
    <property type="term" value="F:DNA-binding transcription factor activity, RNA polymerase II-specific"/>
    <property type="evidence" value="ECO:0007669"/>
    <property type="project" value="InterPro"/>
</dbReference>
<dbReference type="Pfam" id="PF00172">
    <property type="entry name" value="Zn_clus"/>
    <property type="match status" value="1"/>
</dbReference>
<evidence type="ECO:0000256" key="3">
    <source>
        <dbReference type="ARBA" id="ARBA00023015"/>
    </source>
</evidence>
<evidence type="ECO:0000256" key="6">
    <source>
        <dbReference type="SAM" id="MobiDB-lite"/>
    </source>
</evidence>
<dbReference type="PANTHER" id="PTHR47660">
    <property type="entry name" value="TRANSCRIPTION FACTOR WITH C2H2 AND ZN(2)-CYS(6) DNA BINDING DOMAIN (EUROFUNG)-RELATED-RELATED"/>
    <property type="match status" value="1"/>
</dbReference>
<dbReference type="Gene3D" id="4.10.240.10">
    <property type="entry name" value="Zn(2)-C6 fungal-type DNA-binding domain"/>
    <property type="match status" value="1"/>
</dbReference>
<reference evidence="8" key="1">
    <citation type="submission" date="2020-03" db="EMBL/GenBank/DDBJ databases">
        <authorList>
            <person name="He L."/>
        </authorList>
    </citation>
    <scope>NUCLEOTIDE SEQUENCE</scope>
    <source>
        <strain evidence="8">CkLH20</strain>
    </source>
</reference>
<gene>
    <name evidence="8" type="ORF">CkaCkLH20_07753</name>
</gene>
<dbReference type="RefSeq" id="XP_038744077.1">
    <property type="nucleotide sequence ID" value="XM_038890469.1"/>
</dbReference>
<reference evidence="8" key="2">
    <citation type="submission" date="2020-11" db="EMBL/GenBank/DDBJ databases">
        <title>Whole genome sequencing of Colletotrichum sp.</title>
        <authorList>
            <person name="Li H."/>
        </authorList>
    </citation>
    <scope>NUCLEOTIDE SEQUENCE</scope>
    <source>
        <strain evidence="8">CkLH20</strain>
    </source>
</reference>
<feature type="region of interest" description="Disordered" evidence="6">
    <location>
        <begin position="106"/>
        <end position="129"/>
    </location>
</feature>
<dbReference type="GeneID" id="62163543"/>
<dbReference type="CDD" id="cd00067">
    <property type="entry name" value="GAL4"/>
    <property type="match status" value="1"/>
</dbReference>
<dbReference type="OrthoDB" id="5355161at2759"/>
<dbReference type="GO" id="GO:0008270">
    <property type="term" value="F:zinc ion binding"/>
    <property type="evidence" value="ECO:0007669"/>
    <property type="project" value="InterPro"/>
</dbReference>
<dbReference type="PANTHER" id="PTHR47660:SF2">
    <property type="entry name" value="TRANSCRIPTION FACTOR WITH C2H2 AND ZN(2)-CYS(6) DNA BINDING DOMAIN (EUROFUNG)"/>
    <property type="match status" value="1"/>
</dbReference>
<proteinExistence type="predicted"/>
<dbReference type="InterPro" id="IPR036864">
    <property type="entry name" value="Zn2-C6_fun-type_DNA-bd_sf"/>
</dbReference>